<dbReference type="InParanoid" id="A0A409X6Z8"/>
<gene>
    <name evidence="2" type="ORF">CVT24_007639</name>
</gene>
<feature type="region of interest" description="Disordered" evidence="1">
    <location>
        <begin position="262"/>
        <end position="296"/>
    </location>
</feature>
<name>A0A409X6Z8_9AGAR</name>
<feature type="compositionally biased region" description="Low complexity" evidence="1">
    <location>
        <begin position="8"/>
        <end position="23"/>
    </location>
</feature>
<evidence type="ECO:0000256" key="1">
    <source>
        <dbReference type="SAM" id="MobiDB-lite"/>
    </source>
</evidence>
<sequence>ANHHDVPTSDPNDDVPTTNNDGVPTSGTRITHHTLTDYTICGSSEERQDWIITPLKTRPYAEGFRGWFCVRFDGVEVEGVDDGVEVEGVDDGVNGLGGDTAKRGKADMDVGVTFGIIQNQTRVYPFTPDHADVGGGEGGGVEGPLLSAFVAFDVGGGGGMKNGKKSANKNVIKDRKKKVNKDRKREREREGKVEKRAREGKEGKAIKLTVTLRVGTSFISAEQAERNIDLEIPDAVVYSGSAQSDIDLGSGVVDVDVDVDGHEGLGVAQDDPSRSRYPAPSEQEPLGIELGQPDSSQEQVARANSGGLEGDIGAVGTGDVPLYLRPSTFENTAYRVKKAWVDVMRRVEVGVYLGGGGGGDPGDGDGDGGDGDGDGGVRGDD</sequence>
<feature type="compositionally biased region" description="Acidic residues" evidence="1">
    <location>
        <begin position="362"/>
        <end position="373"/>
    </location>
</feature>
<feature type="region of interest" description="Disordered" evidence="1">
    <location>
        <begin position="174"/>
        <end position="200"/>
    </location>
</feature>
<accession>A0A409X6Z8</accession>
<keyword evidence="3" id="KW-1185">Reference proteome</keyword>
<feature type="region of interest" description="Disordered" evidence="1">
    <location>
        <begin position="352"/>
        <end position="381"/>
    </location>
</feature>
<dbReference type="InterPro" id="IPR014718">
    <property type="entry name" value="GH-type_carb-bd"/>
</dbReference>
<proteinExistence type="predicted"/>
<feature type="non-terminal residue" evidence="2">
    <location>
        <position position="1"/>
    </location>
</feature>
<feature type="compositionally biased region" description="Basic and acidic residues" evidence="1">
    <location>
        <begin position="183"/>
        <end position="200"/>
    </location>
</feature>
<dbReference type="Proteomes" id="UP000284842">
    <property type="component" value="Unassembled WGS sequence"/>
</dbReference>
<organism evidence="2 3">
    <name type="scientific">Panaeolus cyanescens</name>
    <dbReference type="NCBI Taxonomy" id="181874"/>
    <lineage>
        <taxon>Eukaryota</taxon>
        <taxon>Fungi</taxon>
        <taxon>Dikarya</taxon>
        <taxon>Basidiomycota</taxon>
        <taxon>Agaricomycotina</taxon>
        <taxon>Agaricomycetes</taxon>
        <taxon>Agaricomycetidae</taxon>
        <taxon>Agaricales</taxon>
        <taxon>Agaricineae</taxon>
        <taxon>Galeropsidaceae</taxon>
        <taxon>Panaeolus</taxon>
    </lineage>
</organism>
<dbReference type="AlphaFoldDB" id="A0A409X6Z8"/>
<dbReference type="EMBL" id="NHTK01004460">
    <property type="protein sequence ID" value="PPQ86536.1"/>
    <property type="molecule type" value="Genomic_DNA"/>
</dbReference>
<dbReference type="GO" id="GO:0030246">
    <property type="term" value="F:carbohydrate binding"/>
    <property type="evidence" value="ECO:0007669"/>
    <property type="project" value="InterPro"/>
</dbReference>
<dbReference type="STRING" id="181874.A0A409X6Z8"/>
<feature type="compositionally biased region" description="Gly residues" evidence="1">
    <location>
        <begin position="352"/>
        <end position="361"/>
    </location>
</feature>
<evidence type="ECO:0000313" key="3">
    <source>
        <dbReference type="Proteomes" id="UP000284842"/>
    </source>
</evidence>
<feature type="region of interest" description="Disordered" evidence="1">
    <location>
        <begin position="1"/>
        <end position="29"/>
    </location>
</feature>
<reference evidence="2 3" key="1">
    <citation type="journal article" date="2018" name="Evol. Lett.">
        <title>Horizontal gene cluster transfer increased hallucinogenic mushroom diversity.</title>
        <authorList>
            <person name="Reynolds H.T."/>
            <person name="Vijayakumar V."/>
            <person name="Gluck-Thaler E."/>
            <person name="Korotkin H.B."/>
            <person name="Matheny P.B."/>
            <person name="Slot J.C."/>
        </authorList>
    </citation>
    <scope>NUCLEOTIDE SEQUENCE [LARGE SCALE GENOMIC DNA]</scope>
    <source>
        <strain evidence="2 3">2629</strain>
    </source>
</reference>
<feature type="non-terminal residue" evidence="2">
    <location>
        <position position="381"/>
    </location>
</feature>
<comment type="caution">
    <text evidence="2">The sequence shown here is derived from an EMBL/GenBank/DDBJ whole genome shotgun (WGS) entry which is preliminary data.</text>
</comment>
<dbReference type="Gene3D" id="2.70.98.10">
    <property type="match status" value="1"/>
</dbReference>
<dbReference type="OrthoDB" id="449263at2759"/>
<protein>
    <submittedName>
        <fullName evidence="2">Uncharacterized protein</fullName>
    </submittedName>
</protein>
<evidence type="ECO:0000313" key="2">
    <source>
        <dbReference type="EMBL" id="PPQ86536.1"/>
    </source>
</evidence>